<gene>
    <name evidence="2" type="ORF">H8792_004375</name>
</gene>
<reference evidence="2 3" key="1">
    <citation type="submission" date="2020-06" db="EMBL/GenBank/DDBJ databases">
        <authorList>
            <person name="Scott K."/>
        </authorList>
    </citation>
    <scope>NUCLEOTIDE SEQUENCE [LARGE SCALE GENOMIC DNA]</scope>
    <source>
        <strain evidence="2 3">HH1</strain>
    </source>
</reference>
<reference evidence="2 3" key="2">
    <citation type="submission" date="2020-11" db="EMBL/GenBank/DDBJ databases">
        <title>Sulfur oxidizing isolate from Hospital Hole Sinkhole.</title>
        <authorList>
            <person name="Scott K.M."/>
        </authorList>
    </citation>
    <scope>NUCLEOTIDE SEQUENCE [LARGE SCALE GENOMIC DNA]</scope>
    <source>
        <strain evidence="2 3">HH1</strain>
    </source>
</reference>
<dbReference type="Proteomes" id="UP001193680">
    <property type="component" value="Unassembled WGS sequence"/>
</dbReference>
<comment type="caution">
    <text evidence="2">The sequence shown here is derived from an EMBL/GenBank/DDBJ whole genome shotgun (WGS) entry which is preliminary data.</text>
</comment>
<evidence type="ECO:0000313" key="3">
    <source>
        <dbReference type="Proteomes" id="UP001193680"/>
    </source>
</evidence>
<feature type="domain" description="Wadjet protein JetD C-terminal" evidence="1">
    <location>
        <begin position="230"/>
        <end position="391"/>
    </location>
</feature>
<dbReference type="InterPro" id="IPR024534">
    <property type="entry name" value="JetD_C"/>
</dbReference>
<dbReference type="EMBL" id="JACBGI020000004">
    <property type="protein sequence ID" value="MBF6057571.1"/>
    <property type="molecule type" value="Genomic_DNA"/>
</dbReference>
<organism evidence="2 3">
    <name type="scientific">Thiomicrorhabdus heinhorstiae</name>
    <dbReference type="NCBI Taxonomy" id="2748010"/>
    <lineage>
        <taxon>Bacteria</taxon>
        <taxon>Pseudomonadati</taxon>
        <taxon>Pseudomonadota</taxon>
        <taxon>Gammaproteobacteria</taxon>
        <taxon>Thiotrichales</taxon>
        <taxon>Piscirickettsiaceae</taxon>
        <taxon>Thiomicrorhabdus</taxon>
    </lineage>
</organism>
<evidence type="ECO:0000313" key="2">
    <source>
        <dbReference type="EMBL" id="MBF6057571.1"/>
    </source>
</evidence>
<dbReference type="Pfam" id="PF09983">
    <property type="entry name" value="JetD_C"/>
    <property type="match status" value="1"/>
</dbReference>
<accession>A0ABS0BZZ6</accession>
<protein>
    <recommendedName>
        <fullName evidence="1">Wadjet protein JetD C-terminal domain-containing protein</fullName>
    </recommendedName>
</protein>
<name>A0ABS0BZZ6_9GAMM</name>
<sequence length="391" mass="44264">MKQPNELFQIALQALVDKQEKGVRGSLSTSEKILSEYGSCNSPSLELGFERIVSEYEKSGLINVVRYKGSAGIKSISLNDYDKAIKLLNHTPLAVQIQDSLEVFETSFAENFQPYILRLKEFAQDKWKKKNSFLGCYVGDTEKLIEIVRAAIVILNREDDNNIDYRHFSAIYLSHSKRLYDIKGKVSDAIKQLSVENCENLSAEELLTSYGVVQLNHPVYLSGEISLKSNDKELNAGFDGGIGVWASYVEKVESLLEIGTVTTIENQATFEKYVPSKDTDEVVLFTSGIPSPAFKRLYKMIIEACRPNTVQHWGDIDVGGFTILNMLDACIDKPVKAFNMEPNQYINSYDSFSTNELRTLKRMKIGSYNEHALNLAIECKMKFEQESFKWD</sequence>
<keyword evidence="3" id="KW-1185">Reference proteome</keyword>
<dbReference type="RefSeq" id="WP_185977716.1">
    <property type="nucleotide sequence ID" value="NZ_JACBGI020000004.1"/>
</dbReference>
<proteinExistence type="predicted"/>
<evidence type="ECO:0000259" key="1">
    <source>
        <dbReference type="Pfam" id="PF09983"/>
    </source>
</evidence>